<evidence type="ECO:0000313" key="3">
    <source>
        <dbReference type="EMBL" id="PSB23894.1"/>
    </source>
</evidence>
<sequence length="170" mass="18414">MITSLSLLERAKQGDAGAIAALMNDVLQAQDVWVKATLESDCLQVMLKSPAVLHQLTCITFMQRGLLRLQPDAIKQVRAYAWRVGDAFPLWIATFSLEQDSLLQGQLKAVIDQPASASAVMPSGDETSAPSQPSMPTLTLPPPIGKRSELFKLGFVIVAITMVYFVVTGV</sequence>
<reference evidence="4" key="1">
    <citation type="submission" date="2018-02" db="EMBL/GenBank/DDBJ databases">
        <authorList>
            <person name="Moore K."/>
            <person name="Momper L."/>
        </authorList>
    </citation>
    <scope>NUCLEOTIDE SEQUENCE [LARGE SCALE GENOMIC DNA]</scope>
    <source>
        <strain evidence="4">ULC18</strain>
    </source>
</reference>
<accession>A0A2T1DU41</accession>
<name>A0A2T1DU41_9CYAN</name>
<evidence type="ECO:0000256" key="2">
    <source>
        <dbReference type="SAM" id="Phobius"/>
    </source>
</evidence>
<evidence type="ECO:0000256" key="1">
    <source>
        <dbReference type="SAM" id="MobiDB-lite"/>
    </source>
</evidence>
<keyword evidence="2" id="KW-0812">Transmembrane</keyword>
<dbReference type="AlphaFoldDB" id="A0A2T1DU41"/>
<protein>
    <submittedName>
        <fullName evidence="3">Uncharacterized protein</fullName>
    </submittedName>
</protein>
<keyword evidence="2" id="KW-0472">Membrane</keyword>
<dbReference type="RefSeq" id="WP_106260717.1">
    <property type="nucleotide sequence ID" value="NZ_CAWNSW010000147.1"/>
</dbReference>
<dbReference type="EMBL" id="PVWK01000158">
    <property type="protein sequence ID" value="PSB23894.1"/>
    <property type="molecule type" value="Genomic_DNA"/>
</dbReference>
<dbReference type="Proteomes" id="UP000239576">
    <property type="component" value="Unassembled WGS sequence"/>
</dbReference>
<proteinExistence type="predicted"/>
<feature type="transmembrane region" description="Helical" evidence="2">
    <location>
        <begin position="150"/>
        <end position="167"/>
    </location>
</feature>
<keyword evidence="2" id="KW-1133">Transmembrane helix</keyword>
<feature type="compositionally biased region" description="Polar residues" evidence="1">
    <location>
        <begin position="125"/>
        <end position="137"/>
    </location>
</feature>
<dbReference type="OrthoDB" id="465609at2"/>
<comment type="caution">
    <text evidence="3">The sequence shown here is derived from an EMBL/GenBank/DDBJ whole genome shotgun (WGS) entry which is preliminary data.</text>
</comment>
<feature type="region of interest" description="Disordered" evidence="1">
    <location>
        <begin position="119"/>
        <end position="139"/>
    </location>
</feature>
<keyword evidence="4" id="KW-1185">Reference proteome</keyword>
<gene>
    <name evidence="3" type="ORF">C7B82_29385</name>
</gene>
<evidence type="ECO:0000313" key="4">
    <source>
        <dbReference type="Proteomes" id="UP000239576"/>
    </source>
</evidence>
<reference evidence="3 4" key="2">
    <citation type="submission" date="2018-03" db="EMBL/GenBank/DDBJ databases">
        <title>The ancient ancestry and fast evolution of plastids.</title>
        <authorList>
            <person name="Moore K.R."/>
            <person name="Magnabosco C."/>
            <person name="Momper L."/>
            <person name="Gold D.A."/>
            <person name="Bosak T."/>
            <person name="Fournier G.P."/>
        </authorList>
    </citation>
    <scope>NUCLEOTIDE SEQUENCE [LARGE SCALE GENOMIC DNA]</scope>
    <source>
        <strain evidence="3 4">ULC18</strain>
    </source>
</reference>
<organism evidence="3 4">
    <name type="scientific">Stenomitos frigidus ULC18</name>
    <dbReference type="NCBI Taxonomy" id="2107698"/>
    <lineage>
        <taxon>Bacteria</taxon>
        <taxon>Bacillati</taxon>
        <taxon>Cyanobacteriota</taxon>
        <taxon>Cyanophyceae</taxon>
        <taxon>Leptolyngbyales</taxon>
        <taxon>Leptolyngbyaceae</taxon>
        <taxon>Stenomitos</taxon>
    </lineage>
</organism>